<organism evidence="1 2">
    <name type="scientific">Aldrovandia affinis</name>
    <dbReference type="NCBI Taxonomy" id="143900"/>
    <lineage>
        <taxon>Eukaryota</taxon>
        <taxon>Metazoa</taxon>
        <taxon>Chordata</taxon>
        <taxon>Craniata</taxon>
        <taxon>Vertebrata</taxon>
        <taxon>Euteleostomi</taxon>
        <taxon>Actinopterygii</taxon>
        <taxon>Neopterygii</taxon>
        <taxon>Teleostei</taxon>
        <taxon>Notacanthiformes</taxon>
        <taxon>Halosauridae</taxon>
        <taxon>Aldrovandia</taxon>
    </lineage>
</organism>
<reference evidence="1" key="1">
    <citation type="journal article" date="2023" name="Science">
        <title>Genome structures resolve the early diversification of teleost fishes.</title>
        <authorList>
            <person name="Parey E."/>
            <person name="Louis A."/>
            <person name="Montfort J."/>
            <person name="Bouchez O."/>
            <person name="Roques C."/>
            <person name="Iampietro C."/>
            <person name="Lluch J."/>
            <person name="Castinel A."/>
            <person name="Donnadieu C."/>
            <person name="Desvignes T."/>
            <person name="Floi Bucao C."/>
            <person name="Jouanno E."/>
            <person name="Wen M."/>
            <person name="Mejri S."/>
            <person name="Dirks R."/>
            <person name="Jansen H."/>
            <person name="Henkel C."/>
            <person name="Chen W.J."/>
            <person name="Zahm M."/>
            <person name="Cabau C."/>
            <person name="Klopp C."/>
            <person name="Thompson A.W."/>
            <person name="Robinson-Rechavi M."/>
            <person name="Braasch I."/>
            <person name="Lecointre G."/>
            <person name="Bobe J."/>
            <person name="Postlethwait J.H."/>
            <person name="Berthelot C."/>
            <person name="Roest Crollius H."/>
            <person name="Guiguen Y."/>
        </authorList>
    </citation>
    <scope>NUCLEOTIDE SEQUENCE</scope>
    <source>
        <strain evidence="1">NC1722</strain>
    </source>
</reference>
<evidence type="ECO:0000313" key="2">
    <source>
        <dbReference type="Proteomes" id="UP001221898"/>
    </source>
</evidence>
<name>A0AAD7SF63_9TELE</name>
<evidence type="ECO:0000313" key="1">
    <source>
        <dbReference type="EMBL" id="KAJ8401253.1"/>
    </source>
</evidence>
<dbReference type="Proteomes" id="UP001221898">
    <property type="component" value="Unassembled WGS sequence"/>
</dbReference>
<dbReference type="AlphaFoldDB" id="A0AAD7SF63"/>
<sequence length="118" mass="12770">MAAISEEPISCWHCLRAEAKAESAPGAATNNARMGPAVWGPPIRQQPRQIHSVSALSPRRRGHNPHTLWDIPLNLWQCAGRLGNSGFRLPSAQCWQIGLLRRGGADSLGLGALRFASL</sequence>
<protein>
    <submittedName>
        <fullName evidence="1">Uncharacterized protein</fullName>
    </submittedName>
</protein>
<comment type="caution">
    <text evidence="1">The sequence shown here is derived from an EMBL/GenBank/DDBJ whole genome shotgun (WGS) entry which is preliminary data.</text>
</comment>
<gene>
    <name evidence="1" type="ORF">AAFF_G00388350</name>
</gene>
<proteinExistence type="predicted"/>
<accession>A0AAD7SF63</accession>
<keyword evidence="2" id="KW-1185">Reference proteome</keyword>
<dbReference type="EMBL" id="JAINUG010000072">
    <property type="protein sequence ID" value="KAJ8401253.1"/>
    <property type="molecule type" value="Genomic_DNA"/>
</dbReference>